<sequence>MEIPVIDFSKLNGDKRGDTMALLHEACEKWGCFMVENHEIDTQLMGKVKQLINAYYEENLKESFYQSEIAKRLEKQQNTSDIDWESTFFIWHRPTSNINEISNISQELCQTMDEYIAQLLKLGEKLSELMSENLGLEKDYIKKAFSGNGEGPAVGTKVAKYPQCPRPELVRGLREHTDAGGIILLLQDDEVPGLEFFKDGKWVEIPPSKNNAIFVNTGDQVEVLSNGLYRSVVHRVMPDNNGSRISIATFYNPIGDAIISPAPKLLYPSNFRYGDYLKLYGSTKFGEKAPRFESMKNMINGHKIIPA</sequence>
<evidence type="ECO:0000256" key="5">
    <source>
        <dbReference type="ARBA" id="ARBA00023002"/>
    </source>
</evidence>
<gene>
    <name evidence="13" type="primary">LOC100794816</name>
    <name evidence="12" type="ORF">GLYMA_05G222400</name>
</gene>
<reference evidence="13" key="2">
    <citation type="submission" date="2018-02" db="UniProtKB">
        <authorList>
            <consortium name="EnsemblPlants"/>
        </authorList>
    </citation>
    <scope>IDENTIFICATION</scope>
    <source>
        <strain evidence="13">Williams 82</strain>
    </source>
</reference>
<dbReference type="FunFam" id="2.60.120.330:FF:000010">
    <property type="entry name" value="1-aminocyclopropane-1-carboxylate oxidase 1"/>
    <property type="match status" value="1"/>
</dbReference>
<comment type="catalytic activity">
    <reaction evidence="9">
        <text>1-aminocyclopropane-1-carboxylate + L-ascorbate + O2 = ethene + L-dehydroascorbate + hydrogen cyanide + CO2 + 2 H2O</text>
        <dbReference type="Rhea" id="RHEA:23640"/>
        <dbReference type="ChEBI" id="CHEBI:15377"/>
        <dbReference type="ChEBI" id="CHEBI:15379"/>
        <dbReference type="ChEBI" id="CHEBI:16526"/>
        <dbReference type="ChEBI" id="CHEBI:18153"/>
        <dbReference type="ChEBI" id="CHEBI:18407"/>
        <dbReference type="ChEBI" id="CHEBI:38290"/>
        <dbReference type="ChEBI" id="CHEBI:58360"/>
        <dbReference type="ChEBI" id="CHEBI:58539"/>
        <dbReference type="EC" id="1.14.17.4"/>
    </reaction>
</comment>
<dbReference type="PANTHER" id="PTHR47991">
    <property type="entry name" value="OXOGLUTARATE/IRON-DEPENDENT DIOXYGENASE"/>
    <property type="match status" value="1"/>
</dbReference>
<dbReference type="Pfam" id="PF14226">
    <property type="entry name" value="DIOX_N"/>
    <property type="match status" value="1"/>
</dbReference>
<evidence type="ECO:0000256" key="6">
    <source>
        <dbReference type="ARBA" id="ARBA00023004"/>
    </source>
</evidence>
<dbReference type="PROSITE" id="PS51471">
    <property type="entry name" value="FE2OG_OXY"/>
    <property type="match status" value="1"/>
</dbReference>
<keyword evidence="3 10" id="KW-0479">Metal-binding</keyword>
<proteinExistence type="inferred from homology"/>
<dbReference type="STRING" id="3847.A0A0R0K553"/>
<dbReference type="EnsemblPlants" id="KRH60136">
    <property type="protein sequence ID" value="KRH60136"/>
    <property type="gene ID" value="GLYMA_05G222400"/>
</dbReference>
<protein>
    <recommendedName>
        <fullName evidence="8">aminocyclopropanecarboxylate oxidase</fullName>
        <ecNumber evidence="8">1.14.17.4</ecNumber>
    </recommendedName>
</protein>
<dbReference type="InterPro" id="IPR044861">
    <property type="entry name" value="IPNS-like_FE2OG_OXY"/>
</dbReference>
<dbReference type="RefSeq" id="XP_003525310.1">
    <property type="nucleotide sequence ID" value="XM_003525262.5"/>
</dbReference>
<dbReference type="SUPFAM" id="SSF51197">
    <property type="entry name" value="Clavaminate synthase-like"/>
    <property type="match status" value="1"/>
</dbReference>
<dbReference type="Gramene" id="KRH60136">
    <property type="protein sequence ID" value="KRH60136"/>
    <property type="gene ID" value="GLYMA_05G222400"/>
</dbReference>
<evidence type="ECO:0000313" key="14">
    <source>
        <dbReference type="Proteomes" id="UP000008827"/>
    </source>
</evidence>
<comment type="similarity">
    <text evidence="1 10">Belongs to the iron/ascorbate-dependent oxidoreductase family.</text>
</comment>
<dbReference type="OrthoDB" id="288590at2759"/>
<dbReference type="Gene3D" id="2.60.120.330">
    <property type="entry name" value="B-lactam Antibiotic, Isopenicillin N Synthase, Chain"/>
    <property type="match status" value="1"/>
</dbReference>
<evidence type="ECO:0000256" key="4">
    <source>
        <dbReference type="ARBA" id="ARBA00022896"/>
    </source>
</evidence>
<dbReference type="OMA" id="NICRIPN"/>
<reference evidence="12" key="3">
    <citation type="submission" date="2018-07" db="EMBL/GenBank/DDBJ databases">
        <title>WGS assembly of Glycine max.</title>
        <authorList>
            <person name="Schmutz J."/>
            <person name="Cannon S."/>
            <person name="Schlueter J."/>
            <person name="Ma J."/>
            <person name="Mitros T."/>
            <person name="Nelson W."/>
            <person name="Hyten D."/>
            <person name="Song Q."/>
            <person name="Thelen J."/>
            <person name="Cheng J."/>
            <person name="Xu D."/>
            <person name="Hellsten U."/>
            <person name="May G."/>
            <person name="Yu Y."/>
            <person name="Sakurai T."/>
            <person name="Umezawa T."/>
            <person name="Bhattacharyya M."/>
            <person name="Sandhu D."/>
            <person name="Valliyodan B."/>
            <person name="Lindquist E."/>
            <person name="Peto M."/>
            <person name="Grant D."/>
            <person name="Shu S."/>
            <person name="Goodstein D."/>
            <person name="Barry K."/>
            <person name="Futrell-Griggs M."/>
            <person name="Abernathy B."/>
            <person name="Du J."/>
            <person name="Tian Z."/>
            <person name="Zhu L."/>
            <person name="Gill N."/>
            <person name="Joshi T."/>
            <person name="Libault M."/>
            <person name="Sethuraman A."/>
            <person name="Zhang X."/>
            <person name="Shinozaki K."/>
            <person name="Nguyen H."/>
            <person name="Wing R."/>
            <person name="Cregan P."/>
            <person name="Specht J."/>
            <person name="Grimwood J."/>
            <person name="Rokhsar D."/>
            <person name="Stacey G."/>
            <person name="Shoemaker R."/>
            <person name="Jackson S."/>
        </authorList>
    </citation>
    <scope>NUCLEOTIDE SEQUENCE</scope>
    <source>
        <tissue evidence="12">Callus</tissue>
    </source>
</reference>
<dbReference type="GO" id="GO:0009693">
    <property type="term" value="P:ethylene biosynthetic process"/>
    <property type="evidence" value="ECO:0007669"/>
    <property type="project" value="UniProtKB-KW"/>
</dbReference>
<dbReference type="Proteomes" id="UP000008827">
    <property type="component" value="Chromosome 5"/>
</dbReference>
<evidence type="ECO:0000256" key="3">
    <source>
        <dbReference type="ARBA" id="ARBA00022723"/>
    </source>
</evidence>
<keyword evidence="5 10" id="KW-0560">Oxidoreductase</keyword>
<organism evidence="12">
    <name type="scientific">Glycine max</name>
    <name type="common">Soybean</name>
    <name type="synonym">Glycine hispida</name>
    <dbReference type="NCBI Taxonomy" id="3847"/>
    <lineage>
        <taxon>Eukaryota</taxon>
        <taxon>Viridiplantae</taxon>
        <taxon>Streptophyta</taxon>
        <taxon>Embryophyta</taxon>
        <taxon>Tracheophyta</taxon>
        <taxon>Spermatophyta</taxon>
        <taxon>Magnoliopsida</taxon>
        <taxon>eudicotyledons</taxon>
        <taxon>Gunneridae</taxon>
        <taxon>Pentapetalae</taxon>
        <taxon>rosids</taxon>
        <taxon>fabids</taxon>
        <taxon>Fabales</taxon>
        <taxon>Fabaceae</taxon>
        <taxon>Papilionoideae</taxon>
        <taxon>50 kb inversion clade</taxon>
        <taxon>NPAAA clade</taxon>
        <taxon>indigoferoid/millettioid clade</taxon>
        <taxon>Phaseoleae</taxon>
        <taxon>Glycine</taxon>
        <taxon>Glycine subgen. Soja</taxon>
    </lineage>
</organism>
<feature type="domain" description="Fe2OG dioxygenase" evidence="11">
    <location>
        <begin position="152"/>
        <end position="253"/>
    </location>
</feature>
<dbReference type="Pfam" id="PF03171">
    <property type="entry name" value="2OG-FeII_Oxy"/>
    <property type="match status" value="1"/>
</dbReference>
<dbReference type="EC" id="1.14.17.4" evidence="8"/>
<evidence type="ECO:0000256" key="1">
    <source>
        <dbReference type="ARBA" id="ARBA00008056"/>
    </source>
</evidence>
<accession>A0A0R0K553</accession>
<dbReference type="InterPro" id="IPR026992">
    <property type="entry name" value="DIOX_N"/>
</dbReference>
<dbReference type="EMBL" id="CM000838">
    <property type="protein sequence ID" value="KRH60136.1"/>
    <property type="molecule type" value="Genomic_DNA"/>
</dbReference>
<dbReference type="GO" id="GO:0046872">
    <property type="term" value="F:metal ion binding"/>
    <property type="evidence" value="ECO:0007669"/>
    <property type="project" value="UniProtKB-KW"/>
</dbReference>
<comment type="pathway">
    <text evidence="7">Alkene biosynthesis; ethylene biosynthesis via S-adenosyl-L-methionine; ethylene from S-adenosyl-L-methionine: step 2/2.</text>
</comment>
<evidence type="ECO:0000313" key="12">
    <source>
        <dbReference type="EMBL" id="KRH60136.1"/>
    </source>
</evidence>
<dbReference type="GeneID" id="100794816"/>
<dbReference type="SMR" id="A0A0R0K553"/>
<dbReference type="InterPro" id="IPR005123">
    <property type="entry name" value="Oxoglu/Fe-dep_dioxygenase_dom"/>
</dbReference>
<dbReference type="PaxDb" id="3847-GLYMA05G36310.1"/>
<evidence type="ECO:0000256" key="8">
    <source>
        <dbReference type="ARBA" id="ARBA00039090"/>
    </source>
</evidence>
<keyword evidence="6 10" id="KW-0408">Iron</keyword>
<dbReference type="InterPro" id="IPR027443">
    <property type="entry name" value="IPNS-like_sf"/>
</dbReference>
<dbReference type="ExpressionAtlas" id="A0A0R0K553">
    <property type="expression patterns" value="baseline and differential"/>
</dbReference>
<evidence type="ECO:0000259" key="11">
    <source>
        <dbReference type="PROSITE" id="PS51471"/>
    </source>
</evidence>
<dbReference type="eggNOG" id="KOG0143">
    <property type="taxonomic scope" value="Eukaryota"/>
</dbReference>
<evidence type="ECO:0000313" key="13">
    <source>
        <dbReference type="EnsemblPlants" id="KRH60136"/>
    </source>
</evidence>
<name>A0A0R0K553_SOYBN</name>
<keyword evidence="2" id="KW-0266">Ethylene biosynthesis</keyword>
<evidence type="ECO:0000256" key="10">
    <source>
        <dbReference type="RuleBase" id="RU003682"/>
    </source>
</evidence>
<dbReference type="GO" id="GO:0009815">
    <property type="term" value="F:1-aminocyclopropane-1-carboxylate oxidase activity"/>
    <property type="evidence" value="ECO:0007669"/>
    <property type="project" value="UniProtKB-EC"/>
</dbReference>
<keyword evidence="4" id="KW-0847">Vitamin C</keyword>
<dbReference type="AlphaFoldDB" id="A0A0R0K553"/>
<dbReference type="KEGG" id="gmx:100794816"/>
<evidence type="ECO:0000256" key="9">
    <source>
        <dbReference type="ARBA" id="ARBA00050579"/>
    </source>
</evidence>
<reference evidence="12 13" key="1">
    <citation type="journal article" date="2010" name="Nature">
        <title>Genome sequence of the palaeopolyploid soybean.</title>
        <authorList>
            <person name="Schmutz J."/>
            <person name="Cannon S.B."/>
            <person name="Schlueter J."/>
            <person name="Ma J."/>
            <person name="Mitros T."/>
            <person name="Nelson W."/>
            <person name="Hyten D.L."/>
            <person name="Song Q."/>
            <person name="Thelen J.J."/>
            <person name="Cheng J."/>
            <person name="Xu D."/>
            <person name="Hellsten U."/>
            <person name="May G.D."/>
            <person name="Yu Y."/>
            <person name="Sakurai T."/>
            <person name="Umezawa T."/>
            <person name="Bhattacharyya M.K."/>
            <person name="Sandhu D."/>
            <person name="Valliyodan B."/>
            <person name="Lindquist E."/>
            <person name="Peto M."/>
            <person name="Grant D."/>
            <person name="Shu S."/>
            <person name="Goodstein D."/>
            <person name="Barry K."/>
            <person name="Futrell-Griggs M."/>
            <person name="Abernathy B."/>
            <person name="Du J."/>
            <person name="Tian Z."/>
            <person name="Zhu L."/>
            <person name="Gill N."/>
            <person name="Joshi T."/>
            <person name="Libault M."/>
            <person name="Sethuraman A."/>
            <person name="Zhang X.-C."/>
            <person name="Shinozaki K."/>
            <person name="Nguyen H.T."/>
            <person name="Wing R.A."/>
            <person name="Cregan P."/>
            <person name="Specht J."/>
            <person name="Grimwood J."/>
            <person name="Rokhsar D."/>
            <person name="Stacey G."/>
            <person name="Shoemaker R.C."/>
            <person name="Jackson S.A."/>
        </authorList>
    </citation>
    <scope>NUCLEOTIDE SEQUENCE [LARGE SCALE GENOMIC DNA]</scope>
    <source>
        <strain evidence="13">cv. Williams 82</strain>
        <tissue evidence="12">Callus</tissue>
    </source>
</reference>
<dbReference type="GO" id="GO:0031418">
    <property type="term" value="F:L-ascorbic acid binding"/>
    <property type="evidence" value="ECO:0007669"/>
    <property type="project" value="UniProtKB-KW"/>
</dbReference>
<keyword evidence="14" id="KW-1185">Reference proteome</keyword>
<evidence type="ECO:0000256" key="2">
    <source>
        <dbReference type="ARBA" id="ARBA00022666"/>
    </source>
</evidence>
<dbReference type="InterPro" id="IPR050295">
    <property type="entry name" value="Plant_2OG-oxidoreductases"/>
</dbReference>
<evidence type="ECO:0000256" key="7">
    <source>
        <dbReference type="ARBA" id="ARBA00037892"/>
    </source>
</evidence>